<accession>A0A978W018</accession>
<dbReference type="Pfam" id="PF02201">
    <property type="entry name" value="SWIB"/>
    <property type="match status" value="2"/>
</dbReference>
<dbReference type="InterPro" id="IPR003121">
    <property type="entry name" value="SWIB_MDM2_domain"/>
</dbReference>
<dbReference type="PANTHER" id="PTHR13844">
    <property type="entry name" value="SWI/SNF-RELATED MATRIX-ASSOCIATED ACTIN-DEPENDENT REGULATOR OF CHROMATIN SUBFAMILY D"/>
    <property type="match status" value="1"/>
</dbReference>
<dbReference type="Proteomes" id="UP000813462">
    <property type="component" value="Unassembled WGS sequence"/>
</dbReference>
<reference evidence="4" key="1">
    <citation type="journal article" date="2021" name="Front. Plant Sci.">
        <title>Chromosome-Scale Genome Assembly for Chinese Sour Jujube and Insights Into Its Genome Evolution and Domestication Signature.</title>
        <authorList>
            <person name="Shen L.-Y."/>
            <person name="Luo H."/>
            <person name="Wang X.-L."/>
            <person name="Wang X.-M."/>
            <person name="Qiu X.-J."/>
            <person name="Liu H."/>
            <person name="Zhou S.-S."/>
            <person name="Jia K.-H."/>
            <person name="Nie S."/>
            <person name="Bao Y.-T."/>
            <person name="Zhang R.-G."/>
            <person name="Yun Q.-Z."/>
            <person name="Chai Y.-H."/>
            <person name="Lu J.-Y."/>
            <person name="Li Y."/>
            <person name="Zhao S.-W."/>
            <person name="Mao J.-F."/>
            <person name="Jia S.-G."/>
            <person name="Mao Y.-M."/>
        </authorList>
    </citation>
    <scope>NUCLEOTIDE SEQUENCE</scope>
    <source>
        <strain evidence="4">AT0</strain>
        <tissue evidence="4">Leaf</tissue>
    </source>
</reference>
<dbReference type="SUPFAM" id="SSF47592">
    <property type="entry name" value="SWIB/MDM2 domain"/>
    <property type="match status" value="2"/>
</dbReference>
<dbReference type="Gene3D" id="1.10.10.60">
    <property type="entry name" value="Homeodomain-like"/>
    <property type="match status" value="1"/>
</dbReference>
<evidence type="ECO:0000259" key="3">
    <source>
        <dbReference type="PROSITE" id="PS51998"/>
    </source>
</evidence>
<name>A0A978W018_ZIZJJ</name>
<evidence type="ECO:0000313" key="5">
    <source>
        <dbReference type="Proteomes" id="UP000813462"/>
    </source>
</evidence>
<dbReference type="PROSITE" id="PS51925">
    <property type="entry name" value="SWIB_MDM2"/>
    <property type="match status" value="1"/>
</dbReference>
<proteinExistence type="predicted"/>
<evidence type="ECO:0000259" key="2">
    <source>
        <dbReference type="PROSITE" id="PS51925"/>
    </source>
</evidence>
<dbReference type="SMART" id="SM00151">
    <property type="entry name" value="SWIB"/>
    <property type="match status" value="2"/>
</dbReference>
<dbReference type="InterPro" id="IPR036885">
    <property type="entry name" value="SWIB_MDM2_dom_sf"/>
</dbReference>
<dbReference type="Pfam" id="PF08766">
    <property type="entry name" value="DEK_C"/>
    <property type="match status" value="1"/>
</dbReference>
<protein>
    <submittedName>
        <fullName evidence="4">Uncharacterized protein</fullName>
    </submittedName>
</protein>
<evidence type="ECO:0000256" key="1">
    <source>
        <dbReference type="SAM" id="MobiDB-lite"/>
    </source>
</evidence>
<dbReference type="AlphaFoldDB" id="A0A978W018"/>
<evidence type="ECO:0000313" key="4">
    <source>
        <dbReference type="EMBL" id="KAH7545302.1"/>
    </source>
</evidence>
<feature type="domain" description="DEK-C" evidence="3">
    <location>
        <begin position="1"/>
        <end position="57"/>
    </location>
</feature>
<dbReference type="PROSITE" id="PS51998">
    <property type="entry name" value="DEK_C"/>
    <property type="match status" value="1"/>
</dbReference>
<dbReference type="SUPFAM" id="SSF109715">
    <property type="entry name" value="DEK C-terminal domain"/>
    <property type="match status" value="1"/>
</dbReference>
<sequence>MVSDQEIAKGVESLLRQSDPNSVTTLNGVVQQLEAKLGLDLSHKAVFIRDQINLLLRSHPQTQTQLPPPKDHFALHSHPQFPTASHSQQFPAHFALHPHHRPVDAQTFQQQPPAPPPPQPQLLSAPVQPQLQPPAKPNVFPHNAVTVASEAPKESPTVGAKRRGGPGGLNKVCGVSPELQAIVGEPALPRTEIVKQLWAYIRKNNLQDPSNKRKIICDDALRLVFETDCTDMFKMNKLLSKHIIALDPINKSSQAKRVKVDVEPSTESAEIGSSSPVIISEALAKFLGTGGREMLPSEALRRVWEYIKVNRLEVGSQLPKFCGSSLLPFSTFTALFSLTHTSTCLIWFSFSLSFHSPSLGLDPINTMVILCDAKLQDLLGCKSISALGIQEMLTRHHLFKQS</sequence>
<organism evidence="4 5">
    <name type="scientific">Ziziphus jujuba var. spinosa</name>
    <dbReference type="NCBI Taxonomy" id="714518"/>
    <lineage>
        <taxon>Eukaryota</taxon>
        <taxon>Viridiplantae</taxon>
        <taxon>Streptophyta</taxon>
        <taxon>Embryophyta</taxon>
        <taxon>Tracheophyta</taxon>
        <taxon>Spermatophyta</taxon>
        <taxon>Magnoliopsida</taxon>
        <taxon>eudicotyledons</taxon>
        <taxon>Gunneridae</taxon>
        <taxon>Pentapetalae</taxon>
        <taxon>rosids</taxon>
        <taxon>fabids</taxon>
        <taxon>Rosales</taxon>
        <taxon>Rhamnaceae</taxon>
        <taxon>Paliureae</taxon>
        <taxon>Ziziphus</taxon>
    </lineage>
</organism>
<dbReference type="CDD" id="cd10567">
    <property type="entry name" value="SWIB-MDM2_like"/>
    <property type="match status" value="2"/>
</dbReference>
<dbReference type="EMBL" id="JAEACU010000001">
    <property type="protein sequence ID" value="KAH7545302.1"/>
    <property type="molecule type" value="Genomic_DNA"/>
</dbReference>
<dbReference type="InterPro" id="IPR019835">
    <property type="entry name" value="SWIB_domain"/>
</dbReference>
<comment type="caution">
    <text evidence="4">The sequence shown here is derived from an EMBL/GenBank/DDBJ whole genome shotgun (WGS) entry which is preliminary data.</text>
</comment>
<feature type="region of interest" description="Disordered" evidence="1">
    <location>
        <begin position="105"/>
        <end position="169"/>
    </location>
</feature>
<dbReference type="InterPro" id="IPR014876">
    <property type="entry name" value="DEK_C"/>
</dbReference>
<feature type="domain" description="DM2" evidence="2">
    <location>
        <begin position="168"/>
        <end position="245"/>
    </location>
</feature>
<gene>
    <name evidence="4" type="ORF">FEM48_Zijuj01G0079200</name>
</gene>
<dbReference type="Gene3D" id="1.10.245.10">
    <property type="entry name" value="SWIB/MDM2 domain"/>
    <property type="match status" value="2"/>
</dbReference>
<feature type="compositionally biased region" description="Low complexity" evidence="1">
    <location>
        <begin position="121"/>
        <end position="130"/>
    </location>
</feature>